<feature type="non-terminal residue" evidence="1">
    <location>
        <position position="36"/>
    </location>
</feature>
<dbReference type="AlphaFoldDB" id="A0AAV0J0D6"/>
<accession>A0AAV0J0D6</accession>
<name>A0AAV0J0D6_9ROSI</name>
<dbReference type="EMBL" id="CAMGYJ010000004">
    <property type="protein sequence ID" value="CAI0403188.1"/>
    <property type="molecule type" value="Genomic_DNA"/>
</dbReference>
<evidence type="ECO:0000313" key="2">
    <source>
        <dbReference type="Proteomes" id="UP001154282"/>
    </source>
</evidence>
<sequence>MSSRSCSSPLIPHKANKTLSIIDRGVSITKAGKYLG</sequence>
<gene>
    <name evidence="1" type="ORF">LITE_LOCUS11932</name>
</gene>
<dbReference type="Proteomes" id="UP001154282">
    <property type="component" value="Unassembled WGS sequence"/>
</dbReference>
<keyword evidence="2" id="KW-1185">Reference proteome</keyword>
<comment type="caution">
    <text evidence="1">The sequence shown here is derived from an EMBL/GenBank/DDBJ whole genome shotgun (WGS) entry which is preliminary data.</text>
</comment>
<proteinExistence type="predicted"/>
<evidence type="ECO:0000313" key="1">
    <source>
        <dbReference type="EMBL" id="CAI0403188.1"/>
    </source>
</evidence>
<protein>
    <submittedName>
        <fullName evidence="1">Uncharacterized protein</fullName>
    </submittedName>
</protein>
<organism evidence="1 2">
    <name type="scientific">Linum tenue</name>
    <dbReference type="NCBI Taxonomy" id="586396"/>
    <lineage>
        <taxon>Eukaryota</taxon>
        <taxon>Viridiplantae</taxon>
        <taxon>Streptophyta</taxon>
        <taxon>Embryophyta</taxon>
        <taxon>Tracheophyta</taxon>
        <taxon>Spermatophyta</taxon>
        <taxon>Magnoliopsida</taxon>
        <taxon>eudicotyledons</taxon>
        <taxon>Gunneridae</taxon>
        <taxon>Pentapetalae</taxon>
        <taxon>rosids</taxon>
        <taxon>fabids</taxon>
        <taxon>Malpighiales</taxon>
        <taxon>Linaceae</taxon>
        <taxon>Linum</taxon>
    </lineage>
</organism>
<reference evidence="1" key="1">
    <citation type="submission" date="2022-08" db="EMBL/GenBank/DDBJ databases">
        <authorList>
            <person name="Gutierrez-Valencia J."/>
        </authorList>
    </citation>
    <scope>NUCLEOTIDE SEQUENCE</scope>
</reference>